<feature type="signal peptide" evidence="1">
    <location>
        <begin position="1"/>
        <end position="19"/>
    </location>
</feature>
<dbReference type="Proteomes" id="UP000001366">
    <property type="component" value="Chromosome"/>
</dbReference>
<dbReference type="STRING" id="123214.PERMA_0335"/>
<protein>
    <recommendedName>
        <fullName evidence="4">Outer membrane protein</fullName>
    </recommendedName>
</protein>
<dbReference type="OrthoDB" id="11310at2"/>
<gene>
    <name evidence="2" type="ordered locus">PERMA_0335</name>
</gene>
<proteinExistence type="predicted"/>
<evidence type="ECO:0000256" key="1">
    <source>
        <dbReference type="SAM" id="SignalP"/>
    </source>
</evidence>
<keyword evidence="3" id="KW-1185">Reference proteome</keyword>
<organism evidence="2 3">
    <name type="scientific">Persephonella marina (strain DSM 14350 / EX-H1)</name>
    <dbReference type="NCBI Taxonomy" id="123214"/>
    <lineage>
        <taxon>Bacteria</taxon>
        <taxon>Pseudomonadati</taxon>
        <taxon>Aquificota</taxon>
        <taxon>Aquificia</taxon>
        <taxon>Aquificales</taxon>
        <taxon>Hydrogenothermaceae</taxon>
        <taxon>Persephonella</taxon>
    </lineage>
</organism>
<dbReference type="HOGENOM" id="CLU_093491_0_0_0"/>
<reference evidence="2 3" key="1">
    <citation type="journal article" date="2009" name="J. Bacteriol.">
        <title>Complete and draft genome sequences of six members of the Aquificales.</title>
        <authorList>
            <person name="Reysenbach A.L."/>
            <person name="Hamamura N."/>
            <person name="Podar M."/>
            <person name="Griffiths E."/>
            <person name="Ferreira S."/>
            <person name="Hochstein R."/>
            <person name="Heidelberg J."/>
            <person name="Johnson J."/>
            <person name="Mead D."/>
            <person name="Pohorille A."/>
            <person name="Sarmiento M."/>
            <person name="Schweighofer K."/>
            <person name="Seshadri R."/>
            <person name="Voytek M.A."/>
        </authorList>
    </citation>
    <scope>NUCLEOTIDE SEQUENCE [LARGE SCALE GENOMIC DNA]</scope>
    <source>
        <strain evidence="3">DSM 14350 / EX-H1</strain>
    </source>
</reference>
<name>C0QTW3_PERMH</name>
<dbReference type="InterPro" id="IPR026387">
    <property type="entry name" value="OMP_w_GlyGly"/>
</dbReference>
<dbReference type="RefSeq" id="WP_012676547.1">
    <property type="nucleotide sequence ID" value="NC_012440.1"/>
</dbReference>
<sequence>MKKTFSALAVLSLFGLSQAVPLFEGEISAGYIKQKPSGWVQYKGDQVDLKDDLNIGDEDSYFFRAKLEHPVPVLPNVAFQYMKMDFSGTGRITRSFRYGNQVFTVGDTVNSSVKMDHYDITLFYNLPFVGLATAGILDVEFGLNVRVLDFKARVKSSTVDETATATIPVPMLYGSVEISPVSLFSIKAEGRGVAYNGHSYYDLNGELRIKPITIPLAVDFFIGLGYRYERFKIDDIDDISADIKIKQPYVTAGLLF</sequence>
<keyword evidence="1" id="KW-0732">Signal</keyword>
<evidence type="ECO:0008006" key="4">
    <source>
        <dbReference type="Google" id="ProtNLM"/>
    </source>
</evidence>
<dbReference type="PaxDb" id="123214-PERMA_0335"/>
<accession>C0QTW3</accession>
<dbReference type="KEGG" id="pmx:PERMA_0335"/>
<dbReference type="eggNOG" id="COG3637">
    <property type="taxonomic scope" value="Bacteria"/>
</dbReference>
<evidence type="ECO:0000313" key="2">
    <source>
        <dbReference type="EMBL" id="ACO04309.1"/>
    </source>
</evidence>
<dbReference type="EMBL" id="CP001230">
    <property type="protein sequence ID" value="ACO04309.1"/>
    <property type="molecule type" value="Genomic_DNA"/>
</dbReference>
<evidence type="ECO:0000313" key="3">
    <source>
        <dbReference type="Proteomes" id="UP000001366"/>
    </source>
</evidence>
<feature type="chain" id="PRO_5002900778" description="Outer membrane protein" evidence="1">
    <location>
        <begin position="20"/>
        <end position="256"/>
    </location>
</feature>
<dbReference type="NCBIfam" id="TIGR04219">
    <property type="entry name" value="OMP_w_GlyGly"/>
    <property type="match status" value="1"/>
</dbReference>
<dbReference type="AlphaFoldDB" id="C0QTW3"/>